<keyword evidence="2" id="KW-1185">Reference proteome</keyword>
<dbReference type="STRING" id="861450.HMPREF0080_00177"/>
<reference evidence="1 2" key="1">
    <citation type="submission" date="2011-08" db="EMBL/GenBank/DDBJ databases">
        <authorList>
            <person name="Weinstock G."/>
            <person name="Sodergren E."/>
            <person name="Clifton S."/>
            <person name="Fulton L."/>
            <person name="Fulton B."/>
            <person name="Courtney L."/>
            <person name="Fronick C."/>
            <person name="Harrison M."/>
            <person name="Strong C."/>
            <person name="Farmer C."/>
            <person name="Delahaunty K."/>
            <person name="Markovic C."/>
            <person name="Hall O."/>
            <person name="Minx P."/>
            <person name="Tomlinson C."/>
            <person name="Mitreva M."/>
            <person name="Hou S."/>
            <person name="Chen J."/>
            <person name="Wollam A."/>
            <person name="Pepin K.H."/>
            <person name="Johnson M."/>
            <person name="Bhonagiri V."/>
            <person name="Zhang X."/>
            <person name="Suruliraj S."/>
            <person name="Warren W."/>
            <person name="Chinwalla A."/>
            <person name="Mardis E.R."/>
            <person name="Wilson R.K."/>
        </authorList>
    </citation>
    <scope>NUCLEOTIDE SEQUENCE [LARGE SCALE GENOMIC DNA]</scope>
    <source>
        <strain evidence="1 2">F0357</strain>
    </source>
</reference>
<organism evidence="1 2">
    <name type="scientific">Anaeroglobus geminatus F0357</name>
    <dbReference type="NCBI Taxonomy" id="861450"/>
    <lineage>
        <taxon>Bacteria</taxon>
        <taxon>Bacillati</taxon>
        <taxon>Bacillota</taxon>
        <taxon>Negativicutes</taxon>
        <taxon>Veillonellales</taxon>
        <taxon>Veillonellaceae</taxon>
        <taxon>Anaeroglobus</taxon>
    </lineage>
</organism>
<accession>G9YEW6</accession>
<protein>
    <submittedName>
        <fullName evidence="1">Uncharacterized protein</fullName>
    </submittedName>
</protein>
<proteinExistence type="predicted"/>
<dbReference type="EMBL" id="AGCJ01000007">
    <property type="protein sequence ID" value="EHM43528.1"/>
    <property type="molecule type" value="Genomic_DNA"/>
</dbReference>
<sequence length="44" mass="5068">MYASLFSSDERLSQTVFIAKYILYIHYTPPVKGLPPSSHRSRPI</sequence>
<dbReference type="AlphaFoldDB" id="G9YEW6"/>
<dbReference type="HOGENOM" id="CLU_3211653_0_0_9"/>
<evidence type="ECO:0000313" key="2">
    <source>
        <dbReference type="Proteomes" id="UP000005481"/>
    </source>
</evidence>
<gene>
    <name evidence="1" type="ORF">HMPREF0080_00177</name>
</gene>
<dbReference type="Proteomes" id="UP000005481">
    <property type="component" value="Unassembled WGS sequence"/>
</dbReference>
<evidence type="ECO:0000313" key="1">
    <source>
        <dbReference type="EMBL" id="EHM43528.1"/>
    </source>
</evidence>
<name>G9YEW6_9FIRM</name>
<comment type="caution">
    <text evidence="1">The sequence shown here is derived from an EMBL/GenBank/DDBJ whole genome shotgun (WGS) entry which is preliminary data.</text>
</comment>